<proteinExistence type="predicted"/>
<dbReference type="Proteomes" id="UP000824229">
    <property type="component" value="Unassembled WGS sequence"/>
</dbReference>
<dbReference type="GO" id="GO:0043937">
    <property type="term" value="P:regulation of sporulation"/>
    <property type="evidence" value="ECO:0007669"/>
    <property type="project" value="InterPro"/>
</dbReference>
<dbReference type="Pfam" id="PF09388">
    <property type="entry name" value="SpoOE-like"/>
    <property type="match status" value="1"/>
</dbReference>
<sequence>MEPSTLTTIIALKKDLVRAIEQNHYNLLSPEVIKLSIKIDCLMTPLFKQQLDDNSPI</sequence>
<dbReference type="AlphaFoldDB" id="A0A9E2KDP1"/>
<accession>A0A9E2KDP1</accession>
<evidence type="ECO:0000313" key="2">
    <source>
        <dbReference type="Proteomes" id="UP000824229"/>
    </source>
</evidence>
<reference evidence="1" key="1">
    <citation type="journal article" date="2021" name="PeerJ">
        <title>Extensive microbial diversity within the chicken gut microbiome revealed by metagenomics and culture.</title>
        <authorList>
            <person name="Gilroy R."/>
            <person name="Ravi A."/>
            <person name="Getino M."/>
            <person name="Pursley I."/>
            <person name="Horton D.L."/>
            <person name="Alikhan N.F."/>
            <person name="Baker D."/>
            <person name="Gharbi K."/>
            <person name="Hall N."/>
            <person name="Watson M."/>
            <person name="Adriaenssens E.M."/>
            <person name="Foster-Nyarko E."/>
            <person name="Jarju S."/>
            <person name="Secka A."/>
            <person name="Antonio M."/>
            <person name="Oren A."/>
            <person name="Chaudhuri R.R."/>
            <person name="La Ragione R."/>
            <person name="Hildebrand F."/>
            <person name="Pallen M.J."/>
        </authorList>
    </citation>
    <scope>NUCLEOTIDE SEQUENCE</scope>
    <source>
        <strain evidence="1">B5-657</strain>
    </source>
</reference>
<reference evidence="1" key="2">
    <citation type="submission" date="2021-04" db="EMBL/GenBank/DDBJ databases">
        <authorList>
            <person name="Gilroy R."/>
        </authorList>
    </citation>
    <scope>NUCLEOTIDE SEQUENCE</scope>
    <source>
        <strain evidence="1">B5-657</strain>
    </source>
</reference>
<dbReference type="InterPro" id="IPR018540">
    <property type="entry name" value="Spo0E-like"/>
</dbReference>
<dbReference type="EMBL" id="JAHLFQ010000184">
    <property type="protein sequence ID" value="MBU3804673.1"/>
    <property type="molecule type" value="Genomic_DNA"/>
</dbReference>
<organism evidence="1 2">
    <name type="scientific">Candidatus Cellulosilyticum pullistercoris</name>
    <dbReference type="NCBI Taxonomy" id="2838521"/>
    <lineage>
        <taxon>Bacteria</taxon>
        <taxon>Bacillati</taxon>
        <taxon>Bacillota</taxon>
        <taxon>Clostridia</taxon>
        <taxon>Lachnospirales</taxon>
        <taxon>Cellulosilyticaceae</taxon>
        <taxon>Cellulosilyticum</taxon>
    </lineage>
</organism>
<name>A0A9E2KDP1_9FIRM</name>
<gene>
    <name evidence="1" type="ORF">H9872_07945</name>
</gene>
<comment type="caution">
    <text evidence="1">The sequence shown here is derived from an EMBL/GenBank/DDBJ whole genome shotgun (WGS) entry which is preliminary data.</text>
</comment>
<evidence type="ECO:0000313" key="1">
    <source>
        <dbReference type="EMBL" id="MBU3804673.1"/>
    </source>
</evidence>
<protein>
    <submittedName>
        <fullName evidence="1">Aspartyl-phosphate phosphatase Spo0E family protein</fullName>
    </submittedName>
</protein>
<dbReference type="InterPro" id="IPR037208">
    <property type="entry name" value="Spo0E-like_sf"/>
</dbReference>
<dbReference type="SUPFAM" id="SSF140500">
    <property type="entry name" value="BAS1536-like"/>
    <property type="match status" value="1"/>
</dbReference>